<evidence type="ECO:0000256" key="1">
    <source>
        <dbReference type="SAM" id="MobiDB-lite"/>
    </source>
</evidence>
<dbReference type="AlphaFoldDB" id="A0A410NTX1"/>
<gene>
    <name evidence="2" type="ORF">EQG53_02590</name>
    <name evidence="3" type="ORF">I6H83_02365</name>
</gene>
<name>A0A410NTX1_BREDI</name>
<feature type="region of interest" description="Disordered" evidence="1">
    <location>
        <begin position="1"/>
        <end position="35"/>
    </location>
</feature>
<sequence>MGKATKPRLNPRSKGGRPRQPGERTKSGRLKHSPNERVLQMRSVFGVDHIGQAFSPIQIAFKNGWLSEADCRAAAEFASLHAAAGMGRSSISLSAGMEVKPGADTSGDVTAASFFATLPDREVAEIWDAVFTDDGDRALNREEAAARAMKRWKLACAAMTPEQREEVHNVCILDSFPQWIIQRAHGHMETSWERKRDLLIGGLRAVRAELHPPRGKPEQRTVAPVASVSPARAQVERTVYVSEDGVPLLEVERVVRRGAG</sequence>
<dbReference type="Proteomes" id="UP000287388">
    <property type="component" value="Chromosome"/>
</dbReference>
<evidence type="ECO:0000313" key="3">
    <source>
        <dbReference type="EMBL" id="QQB89308.1"/>
    </source>
</evidence>
<keyword evidence="5" id="KW-1185">Reference proteome</keyword>
<reference evidence="3 5" key="2">
    <citation type="submission" date="2020-12" db="EMBL/GenBank/DDBJ databases">
        <title>FDA dAtabase for Regulatory Grade micrObial Sequences (FDA-ARGOS): Supporting development and validation of Infectious Disease Dx tests.</title>
        <authorList>
            <person name="Kerrigan L."/>
            <person name="Long C."/>
            <person name="Tallon L."/>
            <person name="Sadzewicz L."/>
            <person name="Zhao X."/>
            <person name="Boylan J."/>
            <person name="Ott S."/>
            <person name="Bowen H."/>
            <person name="Vavikolanu K."/>
            <person name="Mehta A."/>
            <person name="Aluvathingal J."/>
            <person name="Nadendla S."/>
            <person name="Yan Y."/>
            <person name="Sichtig H."/>
        </authorList>
    </citation>
    <scope>NUCLEOTIDE SEQUENCE [LARGE SCALE GENOMIC DNA]</scope>
    <source>
        <strain evidence="3 5">FDAARGOS_1026</strain>
    </source>
</reference>
<dbReference type="KEGG" id="bdm:EQG53_02590"/>
<evidence type="ECO:0000313" key="4">
    <source>
        <dbReference type="Proteomes" id="UP000287388"/>
    </source>
</evidence>
<feature type="compositionally biased region" description="Basic residues" evidence="1">
    <location>
        <begin position="1"/>
        <end position="17"/>
    </location>
</feature>
<accession>A0A410NTX1</accession>
<organism evidence="2 4">
    <name type="scientific">Brevundimonas diminuta</name>
    <name type="common">Pseudomonas diminuta</name>
    <dbReference type="NCBI Taxonomy" id="293"/>
    <lineage>
        <taxon>Bacteria</taxon>
        <taxon>Pseudomonadati</taxon>
        <taxon>Pseudomonadota</taxon>
        <taxon>Alphaproteobacteria</taxon>
        <taxon>Caulobacterales</taxon>
        <taxon>Caulobacteraceae</taxon>
        <taxon>Brevundimonas</taxon>
    </lineage>
</organism>
<proteinExistence type="predicted"/>
<dbReference type="RefSeq" id="WP_128719027.1">
    <property type="nucleotide sequence ID" value="NZ_BJNC01000017.1"/>
</dbReference>
<evidence type="ECO:0000313" key="2">
    <source>
        <dbReference type="EMBL" id="QAT13330.1"/>
    </source>
</evidence>
<evidence type="ECO:0000313" key="5">
    <source>
        <dbReference type="Proteomes" id="UP000596117"/>
    </source>
</evidence>
<protein>
    <submittedName>
        <fullName evidence="2">Uncharacterized protein</fullName>
    </submittedName>
</protein>
<dbReference type="EMBL" id="CP066026">
    <property type="protein sequence ID" value="QQB89308.1"/>
    <property type="molecule type" value="Genomic_DNA"/>
</dbReference>
<dbReference type="Proteomes" id="UP000596117">
    <property type="component" value="Chromosome"/>
</dbReference>
<dbReference type="EMBL" id="CP035093">
    <property type="protein sequence ID" value="QAT13330.1"/>
    <property type="molecule type" value="Genomic_DNA"/>
</dbReference>
<reference evidence="2 4" key="1">
    <citation type="submission" date="2019-01" db="EMBL/GenBank/DDBJ databases">
        <title>Brevundimonas diminuta Genome sequencing and assembly.</title>
        <authorList>
            <person name="Chen H."/>
        </authorList>
    </citation>
    <scope>NUCLEOTIDE SEQUENCE [LARGE SCALE GENOMIC DNA]</scope>
    <source>
        <strain evidence="2">ATCC</strain>
        <strain evidence="4">ATCC(B) 19146</strain>
    </source>
</reference>